<evidence type="ECO:0000256" key="2">
    <source>
        <dbReference type="SAM" id="MobiDB-lite"/>
    </source>
</evidence>
<feature type="compositionally biased region" description="Basic and acidic residues" evidence="2">
    <location>
        <begin position="2896"/>
        <end position="2906"/>
    </location>
</feature>
<feature type="domain" description="Nuclear anchorage protein 1 spectrin-like repeat" evidence="4">
    <location>
        <begin position="2611"/>
        <end position="2724"/>
    </location>
</feature>
<evidence type="ECO:0000259" key="5">
    <source>
        <dbReference type="Pfam" id="PF24615"/>
    </source>
</evidence>
<dbReference type="Pfam" id="PF24531">
    <property type="entry name" value="ANC1_spectrin"/>
    <property type="match status" value="3"/>
</dbReference>
<feature type="coiled-coil region" evidence="1">
    <location>
        <begin position="2137"/>
        <end position="2164"/>
    </location>
</feature>
<feature type="coiled-coil region" evidence="1">
    <location>
        <begin position="575"/>
        <end position="602"/>
    </location>
</feature>
<feature type="domain" description="Nuclear anchorage protein 1 spectrin repeat" evidence="3">
    <location>
        <begin position="2167"/>
        <end position="2261"/>
    </location>
</feature>
<feature type="compositionally biased region" description="Basic residues" evidence="2">
    <location>
        <begin position="2907"/>
        <end position="2916"/>
    </location>
</feature>
<feature type="domain" description="Nuclear anchorage protein 1 spectrin repeat" evidence="5">
    <location>
        <begin position="2446"/>
        <end position="2532"/>
    </location>
</feature>
<dbReference type="InterPro" id="IPR057132">
    <property type="entry name" value="ANC1_spectrin_dom"/>
</dbReference>
<feature type="compositionally biased region" description="Basic residues" evidence="2">
    <location>
        <begin position="85"/>
        <end position="94"/>
    </location>
</feature>
<protein>
    <submittedName>
        <fullName evidence="7">Uncharacterized protein</fullName>
    </submittedName>
</protein>
<feature type="region of interest" description="Disordered" evidence="2">
    <location>
        <begin position="2896"/>
        <end position="2926"/>
    </location>
</feature>
<organism evidence="6 7">
    <name type="scientific">Ditylenchus dipsaci</name>
    <dbReference type="NCBI Taxonomy" id="166011"/>
    <lineage>
        <taxon>Eukaryota</taxon>
        <taxon>Metazoa</taxon>
        <taxon>Ecdysozoa</taxon>
        <taxon>Nematoda</taxon>
        <taxon>Chromadorea</taxon>
        <taxon>Rhabditida</taxon>
        <taxon>Tylenchina</taxon>
        <taxon>Tylenchomorpha</taxon>
        <taxon>Sphaerularioidea</taxon>
        <taxon>Anguinidae</taxon>
        <taxon>Anguininae</taxon>
        <taxon>Ditylenchus</taxon>
    </lineage>
</organism>
<feature type="domain" description="Nuclear anchorage protein 1 spectrin-like repeat" evidence="4">
    <location>
        <begin position="4022"/>
        <end position="4135"/>
    </location>
</feature>
<feature type="coiled-coil region" evidence="1">
    <location>
        <begin position="2043"/>
        <end position="2101"/>
    </location>
</feature>
<feature type="coiled-coil region" evidence="1">
    <location>
        <begin position="1618"/>
        <end position="1745"/>
    </location>
</feature>
<feature type="coiled-coil region" evidence="1">
    <location>
        <begin position="887"/>
        <end position="914"/>
    </location>
</feature>
<proteinExistence type="predicted"/>
<feature type="coiled-coil region" evidence="1">
    <location>
        <begin position="3397"/>
        <end position="3424"/>
    </location>
</feature>
<dbReference type="WBParaSite" id="jg5184">
    <property type="protein sequence ID" value="jg5184"/>
    <property type="gene ID" value="jg5184"/>
</dbReference>
<feature type="coiled-coil region" evidence="1">
    <location>
        <begin position="1986"/>
        <end position="2013"/>
    </location>
</feature>
<keyword evidence="1" id="KW-0175">Coiled coil</keyword>
<feature type="domain" description="Nuclear anchorage protein 1 spectrin repeat" evidence="5">
    <location>
        <begin position="1035"/>
        <end position="1121"/>
    </location>
</feature>
<reference evidence="7" key="1">
    <citation type="submission" date="2022-11" db="UniProtKB">
        <authorList>
            <consortium name="WormBaseParasite"/>
        </authorList>
    </citation>
    <scope>IDENTIFICATION</scope>
</reference>
<accession>A0A915EE84</accession>
<feature type="coiled-coil region" evidence="1">
    <location>
        <begin position="3454"/>
        <end position="3512"/>
    </location>
</feature>
<feature type="compositionally biased region" description="Basic residues" evidence="2">
    <location>
        <begin position="1496"/>
        <end position="1505"/>
    </location>
</feature>
<dbReference type="Proteomes" id="UP000887574">
    <property type="component" value="Unplaced"/>
</dbReference>
<feature type="domain" description="Nuclear anchorage protein 1 spectrin repeat" evidence="3">
    <location>
        <begin position="756"/>
        <end position="850"/>
    </location>
</feature>
<feature type="coiled-coil region" evidence="1">
    <location>
        <begin position="3548"/>
        <end position="3575"/>
    </location>
</feature>
<dbReference type="Pfam" id="PF24611">
    <property type="entry name" value="Spectrin_Anc-1"/>
    <property type="match status" value="3"/>
</dbReference>
<feature type="compositionally biased region" description="Basic and acidic residues" evidence="2">
    <location>
        <begin position="1485"/>
        <end position="1495"/>
    </location>
</feature>
<feature type="domain" description="Nuclear anchorage protein 1 spectrin repeat" evidence="5">
    <location>
        <begin position="3857"/>
        <end position="3943"/>
    </location>
</feature>
<feature type="coiled-coil region" evidence="1">
    <location>
        <begin position="2477"/>
        <end position="2528"/>
    </location>
</feature>
<evidence type="ECO:0000256" key="1">
    <source>
        <dbReference type="SAM" id="Coils"/>
    </source>
</evidence>
<feature type="region of interest" description="Disordered" evidence="2">
    <location>
        <begin position="1485"/>
        <end position="1515"/>
    </location>
</feature>
<evidence type="ECO:0000259" key="4">
    <source>
        <dbReference type="Pfam" id="PF24611"/>
    </source>
</evidence>
<feature type="coiled-coil region" evidence="1">
    <location>
        <begin position="3229"/>
        <end position="3354"/>
    </location>
</feature>
<feature type="coiled-coil region" evidence="1">
    <location>
        <begin position="3888"/>
        <end position="3939"/>
    </location>
</feature>
<feature type="coiled-coil region" evidence="1">
    <location>
        <begin position="726"/>
        <end position="753"/>
    </location>
</feature>
<feature type="coiled-coil region" evidence="1">
    <location>
        <begin position="632"/>
        <end position="690"/>
    </location>
</feature>
<evidence type="ECO:0000313" key="6">
    <source>
        <dbReference type="Proteomes" id="UP000887574"/>
    </source>
</evidence>
<sequence length="4161" mass="466026">MAIEEIQTSLNLLDQLTTPEQLLKVQDQLSQLPFDNQTVQDLRQNLENLKQKAQAKQQAEQQLSLLSENLDNIQDKYPKATKDTKKSKKRKKGQQKPVETGDRKAQILELRQNVQELEAEIVPALAKLTDESRAASLETAEISEKQQAKAIDLVQFLKAELESKEEEQAKADHFMQAVDELNLLISEPIAALSHTTRLDSDTAQAQLQASEAKALILKEVIAKAEEEPSVELTKEEQILAAKTEENAKDYLKNLLDKCAQLQLQLDLVAELEKQDKALKEKINALGEDVNSIFSLYQQQSPQSLLAAEDDLRRADSVKARLDEANQQLEVLKKWTGTQLPNDQQANKLLEDTNQTLTQLNSQLLAVTVPLKDHIEVAKNQEAYKNNILDSIKELSGQAQNVHNLADANQKSTELQKLQNQIEPLKEQLIQLQQQISAVSVNNAFVGPVELDSVQENLDGLANLLNNEEMDAARKLNNAATAANIQQEAASLRNKIHKAERLDSDPNATEKDLQMAKNILEDSKQHLENIQHAADSLDVNDQEANLIQNNASNDQSQLGETLSILLQSLEDRLDAIQAFNQDQQKVKSELANLEQALQNSKTSEQLQELLLNNEKLLPELASLQALADSIKPMLEASAQVDSLQHQQANLDNQIRKARDVAAEDEKHQAAVQIYSEQLEALEDKLKQAEHDFVALVPTVDNLNAFSTQLLDPVLEQYQSIELTTPPTEDLKRRKQQLKKQTAKLQAKAVDKLKNAVEQDELVVRLNNEIGQNEAVLAHLLSRYEQPQSQDQAVEDLKAVENIRQSVIALPLDEVSDKSVRQKLSSRLEPLHIEANEFVQSLAQDIATSQQLQVNFNDLTKGLSATEAELAALAKPEVANHELLLLTKSADLEQSIQVLRKDLDKINTQIEASSSKLIQTAAPMKPSELKQKIDQLDNANKVNTKKALHSQKVATLTPQLEAISVTLQSTMDQLEDVPQTSLDQQETTLRKLEEEKQKMHTLLESIPEEAEELREKSKWELSRLSDFIKRLGEAVGDKVAALTAFLAAKSEVESQLEQVGRQLDEDLADSSISALNEQQLKIEKLQQKLANEVAVNSLDEDKNNELSDLKKALELMTQRIQHQIALKNAADQLSNHVNQTNTDLVSLIDQANRLLNDAAAIPQTYQQLAGQIQKAIEQAQDLVQQDPSAETLQGNIAQAGLAQNKLDDRWNTWLAFVEERNLANTQLDNARKPLANIEKKPVRDLDEAQQDLADLIDGQGALAQLNESLEKLQPLADQLDPLESSYADVRFLDVDYEQTERQYSSILDDLRREIDEENQLVDTAKQLEAELNNLQTTARTAGDINLVEDCKTKALPELHARLNALKKKTEKSKKQRRIVKPSGQQSAKLEAVVSELEKCLNQQLISLTEKQQEMAIEEIQTSLNLLDQLTTPEQLLKVQDQLSQLPFDNQTVQDLRQNLENLKQKAQAKQQAEQQLSLLSENLDNIQDKYPKATKDTKKSKKRKKGQQKPVETGDRKAQILELRQNVQELEAEIVPALAKLTDESRAASLETAEISEKQQAKAIDLVQFLKAELESKEEEQAKADHFMQAVDELNLLISEPIAALSHTTRLDSDTAQAQLQASEAKALILKEVIAKAEEEPSVELTKEEQILAAKTEENAKDYLKNLLDKCAQLQLQLDLVAELEKQDKALKEKINALGEDVNSIFSLYQQQSPQSLLAAEDDLRRADSVKARLDEANQQLEVLKKWTGTQLPNDQQANKLLEDTNQTLTQLNSQLLAVTVPLKDHIEVAKNQEAYKNNILDSIKELSGQAQNVHNLADANQKSTELQKLQNQIEPLKEQLIQLQQQISAVSVNNAFVGPVELDSVQENLDGLANLLNNEEMDAARKLNNAATAANIQQEAASLRNKIHKAERLDSDPNATEKDLQMAKNILEDSKQHLENIQHAADSLDVNDQEANLIQNNASNDQSQLGETLSILLQSLEDRLDAIQAFNQDQQKVKSELANLEQALQNSKTSEQLQELLLNNEKLLPELASLQALADSIKPMLEASAQVDSLQHQQANLDNQIRKARDVAAEDEKHQAAVQIYSEQLEALEDKLKQAEHDFVALVPTVDNLNAFSTQLLDPVLEQYQSIELTTPPTEDLKRRKQQLKKQTAKLQAKAVDKLKNAVEQDELVVRLNNEIGQNEAVLAHLLSRYEQPQSQDQAVEDLKAVENIRQSVIALPLDEVSDKSVRQKLSSRLEPLHIEANEFVQSLAQDIATSQQLQVNFNDLTKGLSATEAELAALAKPEVANHELLLLTKSADLEQSIQVLRKDLDKINTQIEASSSKLIQTAAPMKPSELKQKIDQLDNANKVNTKKALHSQKVATLTPQLEAISVTLQSTMDQLEDVPQTSLDQQETTLRKLEEEKQKMHTLLESIPEEAEELREKSKWELSRLSDFIKRLGEAVGDKVAALTAFLAAKSEVESQLEQVGRQLDEDLADSSISALNEQQLKIEKLQQKLANEVAVNSLDEDKNNELSDLKKALELMTQRIQHQIALKNAADQLSNHVNQTNTDLVSLIDQANRLLNDAAAIPQTYQQLAGQIQKAIEQAQDLVQQDPSAETLQGNIAQAGLAQNKLDDRWNTWLAFVEERNLANTQLDNARKPLANIEKKPVRDLDEAQQDLADLIDGQGALAQLNESLEKLQPLADQLDPLESSYADVRFLDVDYEQTERQYSSILDDLRREIDEENQLVDTAKQLEAELNNLQTTARTAGDINLVEDCKTKALPELHARLNALKKKTEKSKKQRRIVKPSGQQSAKLEAVVSELEKCLNQQLISLTEKQQEMAIEEIQTSLNLLDQLTTPEQLLKVQDQLSQLPFDNQTVQDLRQNLENLKQKAQAKQQAEQQLSLLSENLDNIQDKYPKATKDTKKSKKRKKGQQKPVETGDRKAQILELRQNVQELEAEIVPALAKLTDESRAASLETAEISEKQQAKAIDLVQFLKAELESKEEEQAKADHFMQAVDELNLLISEPIAALSHTTRLDSDTAQAQLQASEAKALILKEVIAKAEEEPSVELTKEEQILAAKTEENAKDYLKNLLDKCAQLQLQLDLVAELEKQDKALKEKINALGEDVNSIFSLYQQQSPQSLLAAEDDLRRADSVKARLDEANQQLEVLKKWTGTQLPNDQQANKLLEDTNQTLTQLNSQLLAVTVPLKDHIEVAKNQEAYKNNILDSIKELSGQAQNVHNLADANQKSTELQKLQNQIEPLKEQLIQLQQQISAVSVNNAFVGPVELDSVQENLDGLANLLNNEEMDAARKLNNAATAANIQQEAASLRNKIHKAERLDSDPNATEKDLQMAKNILEDSKQHLENIQHAADSLDVNDQEANLIQNNASNDQSQLGETLSILLQSLEDRLDAIQAFNQDQQKVKSELANLEQALQNSKTSEQLQELLLNNEKLLPELASLQALADSIKPMLEASAQVDSLQHQQANLDNQIRKARDVAAEDEKHQAAVQIYSEQLEALEDKLKQAEHDFVALVPTVDNLNAFSTQLLDPVLEQYQSIELTTPPTEDLKRRKQQLKKQTAKLQAKAVDKLKNAVEQDELVVRLNNEIGQNEAVLAHLLSRYEQPQSQDQAVEDLKAVENIRQSVIALPLDEVSDKSVRQKLSSRLEPLHIEANEFVQSLAQDIATSQQLQVNFNDLTKGLSATEAELAALAKPEVANHELLLLTKSADLEQSIQVLRKDLDKINTQIEASSSKLIQTAAPMKPSELKQKIDQLDNANKVNTKKALHSQKVATLTPQLEAISVTLQSTMDQLEDVPQTSLDQQETTLRKLEEEKQKMHTLLESIPEEAEELREKSKWELSRLSDFIKRLGEAVGDKVAALTAFLAAKSEVESQLEQVGRQLDEDLADSSISALNEQQLKIEKLQQKLANEVAVNSLDEDKNNELSDLKKALELMTQRIQHQIALKNAADQLSNHVNQTNTDLVSLIDQANRLLNDAAAIPQTYQQLAGQIQKAIEQAQDLVQQDPSAETLQGNIAQAGLAQNKLDDRWNTWLAFVEERNLGNTQLDNARKPLQILVFDPKIDLPNGIELYNTLKDNLECLRTIRTQIDGLSKLSHNLNPLQASVNEVRFLLVETEGLEASYEELLNGLLQEMNQEKILYKLLKQYFLRLKYCKSDFPLL</sequence>
<feature type="region of interest" description="Disordered" evidence="2">
    <location>
        <begin position="70"/>
        <end position="104"/>
    </location>
</feature>
<evidence type="ECO:0000259" key="3">
    <source>
        <dbReference type="Pfam" id="PF24531"/>
    </source>
</evidence>
<feature type="coiled-coil region" evidence="1">
    <location>
        <begin position="207"/>
        <end position="334"/>
    </location>
</feature>
<name>A0A915EE84_9BILA</name>
<feature type="coiled-coil region" evidence="1">
    <location>
        <begin position="3029"/>
        <end position="3156"/>
    </location>
</feature>
<dbReference type="Pfam" id="PF24615">
    <property type="entry name" value="Spectrin_Anc-1_2"/>
    <property type="match status" value="3"/>
</dbReference>
<feature type="compositionally biased region" description="Basic and acidic residues" evidence="2">
    <location>
        <begin position="73"/>
        <end position="84"/>
    </location>
</feature>
<feature type="domain" description="Nuclear anchorage protein 1 spectrin repeat" evidence="3">
    <location>
        <begin position="3578"/>
        <end position="3672"/>
    </location>
</feature>
<feature type="coiled-coil region" evidence="1">
    <location>
        <begin position="2298"/>
        <end position="2325"/>
    </location>
</feature>
<keyword evidence="6" id="KW-1185">Reference proteome</keyword>
<dbReference type="InterPro" id="IPR057134">
    <property type="entry name" value="Spectrin_Anc-1_3"/>
</dbReference>
<dbReference type="InterPro" id="IPR057133">
    <property type="entry name" value="Spectrin_Anc-1_2"/>
</dbReference>
<evidence type="ECO:0000313" key="7">
    <source>
        <dbReference type="WBParaSite" id="jg5184"/>
    </source>
</evidence>
<feature type="coiled-coil region" evidence="1">
    <location>
        <begin position="2709"/>
        <end position="2753"/>
    </location>
</feature>
<feature type="coiled-coil region" evidence="1">
    <location>
        <begin position="407"/>
        <end position="532"/>
    </location>
</feature>
<feature type="coiled-coil region" evidence="1">
    <location>
        <begin position="1066"/>
        <end position="1117"/>
    </location>
</feature>
<feature type="coiled-coil region" evidence="1">
    <location>
        <begin position="1298"/>
        <end position="1342"/>
    </location>
</feature>
<feature type="domain" description="Nuclear anchorage protein 1 spectrin-like repeat" evidence="4">
    <location>
        <begin position="1200"/>
        <end position="1313"/>
    </location>
</feature>
<feature type="coiled-coil region" evidence="1">
    <location>
        <begin position="3709"/>
        <end position="3736"/>
    </location>
</feature>
<feature type="coiled-coil region" evidence="1">
    <location>
        <begin position="1818"/>
        <end position="1943"/>
    </location>
</feature>